<dbReference type="InterPro" id="IPR016032">
    <property type="entry name" value="Sig_transdc_resp-reg_C-effctor"/>
</dbReference>
<keyword evidence="2" id="KW-0805">Transcription regulation</keyword>
<dbReference type="SUPFAM" id="SSF52172">
    <property type="entry name" value="CheY-like"/>
    <property type="match status" value="1"/>
</dbReference>
<keyword evidence="9" id="KW-1185">Reference proteome</keyword>
<gene>
    <name evidence="8" type="ORF">OO014_17645</name>
</gene>
<reference evidence="8 9" key="1">
    <citation type="submission" date="2022-11" db="EMBL/GenBank/DDBJ databases">
        <title>Anaerobic phenanthrene biodegradation by a DNRA strain PheN6.</title>
        <authorList>
            <person name="Zhang Z."/>
        </authorList>
    </citation>
    <scope>NUCLEOTIDE SEQUENCE [LARGE SCALE GENOMIC DNA]</scope>
    <source>
        <strain evidence="8 9">PheN6</strain>
    </source>
</reference>
<dbReference type="CDD" id="cd06170">
    <property type="entry name" value="LuxR_C_like"/>
    <property type="match status" value="1"/>
</dbReference>
<dbReference type="InterPro" id="IPR000792">
    <property type="entry name" value="Tscrpt_reg_LuxR_C"/>
</dbReference>
<dbReference type="EMBL" id="JAPFQL010000105">
    <property type="protein sequence ID" value="MDC5699076.1"/>
    <property type="molecule type" value="Genomic_DNA"/>
</dbReference>
<evidence type="ECO:0000256" key="3">
    <source>
        <dbReference type="ARBA" id="ARBA00023125"/>
    </source>
</evidence>
<dbReference type="CDD" id="cd17535">
    <property type="entry name" value="REC_NarL-like"/>
    <property type="match status" value="1"/>
</dbReference>
<organism evidence="8 9">
    <name type="scientific">Intrasporangium calvum</name>
    <dbReference type="NCBI Taxonomy" id="53358"/>
    <lineage>
        <taxon>Bacteria</taxon>
        <taxon>Bacillati</taxon>
        <taxon>Actinomycetota</taxon>
        <taxon>Actinomycetes</taxon>
        <taxon>Micrococcales</taxon>
        <taxon>Intrasporangiaceae</taxon>
        <taxon>Intrasporangium</taxon>
    </lineage>
</organism>
<dbReference type="PANTHER" id="PTHR43214:SF24">
    <property type="entry name" value="TRANSCRIPTIONAL REGULATORY PROTEIN NARL-RELATED"/>
    <property type="match status" value="1"/>
</dbReference>
<feature type="domain" description="Response regulatory" evidence="7">
    <location>
        <begin position="18"/>
        <end position="134"/>
    </location>
</feature>
<dbReference type="SMART" id="SM00448">
    <property type="entry name" value="REC"/>
    <property type="match status" value="1"/>
</dbReference>
<evidence type="ECO:0000256" key="5">
    <source>
        <dbReference type="PROSITE-ProRule" id="PRU00169"/>
    </source>
</evidence>
<dbReference type="SUPFAM" id="SSF46894">
    <property type="entry name" value="C-terminal effector domain of the bipartite response regulators"/>
    <property type="match status" value="1"/>
</dbReference>
<dbReference type="Proteomes" id="UP001150259">
    <property type="component" value="Unassembled WGS sequence"/>
</dbReference>
<dbReference type="PROSITE" id="PS50110">
    <property type="entry name" value="RESPONSE_REGULATORY"/>
    <property type="match status" value="1"/>
</dbReference>
<sequence>MTTELDVSADQQGRRSLRVVIVDDDPLVRSGLRLILGAAPDVDVVGEGRDGAEAADLAERLCPDVVLMDIRMPGTDGVAATPEVLARCPSARVLVLTTLDSDTLVLRALRAGARGFLLKDDAPVRLLPALREVARGEHALSPGAMSLLVAAATRPDRSDRQAVADHALACLTPREREVALAVGQGRSNAEIAADLHLSLPTVKAHVSRVMEKLGVGNRVQLALEVHGLR</sequence>
<name>A0ABT5GN38_9MICO</name>
<comment type="caution">
    <text evidence="8">The sequence shown here is derived from an EMBL/GenBank/DDBJ whole genome shotgun (WGS) entry which is preliminary data.</text>
</comment>
<dbReference type="Gene3D" id="3.40.50.2300">
    <property type="match status" value="1"/>
</dbReference>
<feature type="modified residue" description="4-aspartylphosphate" evidence="5">
    <location>
        <position position="69"/>
    </location>
</feature>
<accession>A0ABT5GN38</accession>
<keyword evidence="3" id="KW-0238">DNA-binding</keyword>
<dbReference type="InterPro" id="IPR039420">
    <property type="entry name" value="WalR-like"/>
</dbReference>
<keyword evidence="4" id="KW-0804">Transcription</keyword>
<evidence type="ECO:0000256" key="1">
    <source>
        <dbReference type="ARBA" id="ARBA00022553"/>
    </source>
</evidence>
<dbReference type="PROSITE" id="PS00622">
    <property type="entry name" value="HTH_LUXR_1"/>
    <property type="match status" value="1"/>
</dbReference>
<dbReference type="SMART" id="SM00421">
    <property type="entry name" value="HTH_LUXR"/>
    <property type="match status" value="1"/>
</dbReference>
<evidence type="ECO:0000259" key="7">
    <source>
        <dbReference type="PROSITE" id="PS50110"/>
    </source>
</evidence>
<dbReference type="InterPro" id="IPR011006">
    <property type="entry name" value="CheY-like_superfamily"/>
</dbReference>
<dbReference type="PANTHER" id="PTHR43214">
    <property type="entry name" value="TWO-COMPONENT RESPONSE REGULATOR"/>
    <property type="match status" value="1"/>
</dbReference>
<dbReference type="InterPro" id="IPR058245">
    <property type="entry name" value="NreC/VraR/RcsB-like_REC"/>
</dbReference>
<dbReference type="PRINTS" id="PR00038">
    <property type="entry name" value="HTHLUXR"/>
</dbReference>
<feature type="domain" description="HTH luxR-type" evidence="6">
    <location>
        <begin position="164"/>
        <end position="229"/>
    </location>
</feature>
<evidence type="ECO:0000313" key="9">
    <source>
        <dbReference type="Proteomes" id="UP001150259"/>
    </source>
</evidence>
<dbReference type="RefSeq" id="WP_272463634.1">
    <property type="nucleotide sequence ID" value="NZ_JAPFQL010000105.1"/>
</dbReference>
<dbReference type="InterPro" id="IPR001789">
    <property type="entry name" value="Sig_transdc_resp-reg_receiver"/>
</dbReference>
<dbReference type="PROSITE" id="PS50043">
    <property type="entry name" value="HTH_LUXR_2"/>
    <property type="match status" value="1"/>
</dbReference>
<dbReference type="Pfam" id="PF00072">
    <property type="entry name" value="Response_reg"/>
    <property type="match status" value="1"/>
</dbReference>
<evidence type="ECO:0000256" key="4">
    <source>
        <dbReference type="ARBA" id="ARBA00023163"/>
    </source>
</evidence>
<evidence type="ECO:0000313" key="8">
    <source>
        <dbReference type="EMBL" id="MDC5699076.1"/>
    </source>
</evidence>
<dbReference type="Pfam" id="PF00196">
    <property type="entry name" value="GerE"/>
    <property type="match status" value="1"/>
</dbReference>
<evidence type="ECO:0000256" key="2">
    <source>
        <dbReference type="ARBA" id="ARBA00023015"/>
    </source>
</evidence>
<proteinExistence type="predicted"/>
<keyword evidence="1 5" id="KW-0597">Phosphoprotein</keyword>
<evidence type="ECO:0000259" key="6">
    <source>
        <dbReference type="PROSITE" id="PS50043"/>
    </source>
</evidence>
<protein>
    <submittedName>
        <fullName evidence="8">Response regulator transcription factor</fullName>
    </submittedName>
</protein>